<evidence type="ECO:0000313" key="2">
    <source>
        <dbReference type="WBParaSite" id="JU765_v2.g6237.t1"/>
    </source>
</evidence>
<dbReference type="WBParaSite" id="JU765_v2.g6237.t1">
    <property type="protein sequence ID" value="JU765_v2.g6237.t1"/>
    <property type="gene ID" value="JU765_v2.g6237"/>
</dbReference>
<accession>A0AC34RFI6</accession>
<evidence type="ECO:0000313" key="1">
    <source>
        <dbReference type="Proteomes" id="UP000887576"/>
    </source>
</evidence>
<sequence>MLDSPAKRSIPASSSSVSPVSSTKIIVDDEETEDCISGEDIIDKQNSISPIIENKNHLKKRASDIMSSAIAANNGLPPDFNMAAAFAAATGMTQASNSNQSISPNSAAAAALAFGNFFQRPEFNPMMPHPFMQHPAIPYHQNPNGFNRIPIEIATYLAASGHCQLNYPLQIEDDGVIDKPEAELDEKHLWDQFSECVNEMIITKSGRRMFPAFKVKFKGLDKQSKYLIALDIIPVDSNRYKFHNSKWMVAGSGDPEMPKPINVHPESLATGEHWMNKGANFHKIKVTNNITDRHGYTILNSMHKYQPRLHIVRVKDGKLASSFTTFIFPQTEFIAVTAYQNEKVTQLKIDHNPFAKGFRDTGAVLVSGKREKKRHLSGGYSSLSNQFGGRQSDSSQQNDRSGSVNSFRNGGYSDSEDDEGPPVKRPKSQGSSSANTSSGQEIDTPPLTGSKIKEEKKEMTETNVQDLKPNHLAAMKSAMALNGLDRHRLGLPIRPMEGPNNIMPPTAMPFPFPPSGFGTPFMPYFPNPAMNGAMPPNPSEFFALPNLIMHQQLLRMAAAAQNINNNTASNSPLQASTPPSNSSAGTPNSTPTGTDAKPSPTLPKRGFDVNDLLK</sequence>
<organism evidence="1 2">
    <name type="scientific">Panagrolaimus sp. JU765</name>
    <dbReference type="NCBI Taxonomy" id="591449"/>
    <lineage>
        <taxon>Eukaryota</taxon>
        <taxon>Metazoa</taxon>
        <taxon>Ecdysozoa</taxon>
        <taxon>Nematoda</taxon>
        <taxon>Chromadorea</taxon>
        <taxon>Rhabditida</taxon>
        <taxon>Tylenchina</taxon>
        <taxon>Panagrolaimomorpha</taxon>
        <taxon>Panagrolaimoidea</taxon>
        <taxon>Panagrolaimidae</taxon>
        <taxon>Panagrolaimus</taxon>
    </lineage>
</organism>
<name>A0AC34RFI6_9BILA</name>
<protein>
    <submittedName>
        <fullName evidence="2">T-box domain-containing protein</fullName>
    </submittedName>
</protein>
<reference evidence="2" key="1">
    <citation type="submission" date="2022-11" db="UniProtKB">
        <authorList>
            <consortium name="WormBaseParasite"/>
        </authorList>
    </citation>
    <scope>IDENTIFICATION</scope>
</reference>
<proteinExistence type="predicted"/>
<dbReference type="Proteomes" id="UP000887576">
    <property type="component" value="Unplaced"/>
</dbReference>